<dbReference type="PANTHER" id="PTHR47074:SF49">
    <property type="entry name" value="POLYNUCLEOTIDYL TRANSFERASE, RIBONUCLEASE H-LIKE SUPERFAMILY PROTEIN"/>
    <property type="match status" value="1"/>
</dbReference>
<dbReference type="Pfam" id="PF13456">
    <property type="entry name" value="RVT_3"/>
    <property type="match status" value="1"/>
</dbReference>
<dbReference type="EMBL" id="AL035605">
    <property type="protein sequence ID" value="CAB38301.1"/>
    <property type="molecule type" value="Genomic_DNA"/>
</dbReference>
<dbReference type="PROSITE" id="PS50879">
    <property type="entry name" value="RNASE_H_1"/>
    <property type="match status" value="1"/>
</dbReference>
<sequence>MDIFDSYLFHGHRNKIGGQINKYTHSSARNIRSALTAEALAMLLALQQAKDLGFTSLSIASDSQQLIKAITSRTPLTELHGILHDILLLASEIGFVRFHSIPRNENRLADALSKLGLASISSLYPVDSGLNV</sequence>
<dbReference type="CDD" id="cd06222">
    <property type="entry name" value="RNase_H_like"/>
    <property type="match status" value="1"/>
</dbReference>
<dbReference type="AlphaFoldDB" id="Q9SZF5"/>
<name>Q9SZF5_ARATH</name>
<reference evidence="3" key="3">
    <citation type="submission" date="1999-03" db="EMBL/GenBank/DDBJ databases">
        <authorList>
            <person name="Bevan M."/>
            <person name="Koetter P."/>
            <person name="Hempel S."/>
            <person name="Entian K.-D."/>
            <person name="Bancroft I."/>
            <person name="Mewes H.W."/>
            <person name="Mayer K.F.X."/>
            <person name="Schueller C."/>
        </authorList>
    </citation>
    <scope>NUCLEOTIDE SEQUENCE</scope>
</reference>
<dbReference type="SUPFAM" id="SSF53098">
    <property type="entry name" value="Ribonuclease H-like"/>
    <property type="match status" value="1"/>
</dbReference>
<reference evidence="3" key="2">
    <citation type="submission" date="1999-03" db="EMBL/GenBank/DDBJ databases">
        <authorList>
            <person name="EU Arabidopsis sequencing project"/>
        </authorList>
    </citation>
    <scope>NUCLEOTIDE SEQUENCE</scope>
</reference>
<dbReference type="Gene3D" id="3.30.420.10">
    <property type="entry name" value="Ribonuclease H-like superfamily/Ribonuclease H"/>
    <property type="match status" value="1"/>
</dbReference>
<dbReference type="GO" id="GO:0004523">
    <property type="term" value="F:RNA-DNA hybrid ribonuclease activity"/>
    <property type="evidence" value="ECO:0007669"/>
    <property type="project" value="InterPro"/>
</dbReference>
<dbReference type="EMBL" id="DQ446904">
    <property type="protein sequence ID" value="ABE65541.1"/>
    <property type="molecule type" value="Genomic_DNA"/>
</dbReference>
<evidence type="ECO:0000313" key="4">
    <source>
        <dbReference type="EMBL" id="CAB80427.1"/>
    </source>
</evidence>
<evidence type="ECO:0000259" key="1">
    <source>
        <dbReference type="PROSITE" id="PS50879"/>
    </source>
</evidence>
<feature type="domain" description="RNase H type-1" evidence="1">
    <location>
        <begin position="16"/>
        <end position="118"/>
    </location>
</feature>
<reference evidence="4" key="4">
    <citation type="submission" date="2000-03" db="EMBL/GenBank/DDBJ databases">
        <authorList>
            <person name="Rose M."/>
            <person name="Hempel S."/>
            <person name="Entian K.-D."/>
            <person name="Mewes H.W."/>
            <person name="Lemcke K."/>
            <person name="Mayer K.F.X."/>
        </authorList>
    </citation>
    <scope>NUCLEOTIDE SEQUENCE</scope>
</reference>
<dbReference type="InterPro" id="IPR052929">
    <property type="entry name" value="RNase_H-like_EbsB-rel"/>
</dbReference>
<dbReference type="PANTHER" id="PTHR47074">
    <property type="entry name" value="BNAC02G40300D PROTEIN"/>
    <property type="match status" value="1"/>
</dbReference>
<gene>
    <name evidence="3" type="primary">F19F18.110</name>
    <name evidence="2" type="ordered locus">At4g37620</name>
</gene>
<evidence type="ECO:0000313" key="3">
    <source>
        <dbReference type="EMBL" id="CAB38301.1"/>
    </source>
</evidence>
<protein>
    <submittedName>
        <fullName evidence="4">Uncharacterized protein AT4g37620</fullName>
    </submittedName>
    <submittedName>
        <fullName evidence="3">Uncharacterized protein F19F18.110</fullName>
    </submittedName>
</protein>
<dbReference type="InterPro" id="IPR036397">
    <property type="entry name" value="RNaseH_sf"/>
</dbReference>
<dbReference type="PIR" id="T04719">
    <property type="entry name" value="T04719"/>
</dbReference>
<dbReference type="InterPro" id="IPR002156">
    <property type="entry name" value="RNaseH_domain"/>
</dbReference>
<accession>Q9SZF5</accession>
<evidence type="ECO:0000313" key="2">
    <source>
        <dbReference type="EMBL" id="ABE65541.1"/>
    </source>
</evidence>
<dbReference type="GO" id="GO:0003676">
    <property type="term" value="F:nucleic acid binding"/>
    <property type="evidence" value="ECO:0007669"/>
    <property type="project" value="InterPro"/>
</dbReference>
<reference evidence="2" key="5">
    <citation type="submission" date="2006-03" db="EMBL/GenBank/DDBJ databases">
        <authorList>
            <person name="Underwood B.A."/>
            <person name="Xiao Y."/>
            <person name="Moskal W."/>
            <person name="Monaghan E."/>
            <person name="Wang W."/>
            <person name="Redman J."/>
            <person name="Wu H.C."/>
            <person name="Utterback T."/>
            <person name="Town C.D."/>
        </authorList>
    </citation>
    <scope>NUCLEOTIDE SEQUENCE</scope>
</reference>
<reference key="1">
    <citation type="journal article" date="1999" name="Nature">
        <title>Sequence and analysis of chromosome 4 of the plant Arabidopsis thaliana.</title>
        <authorList>
            <consortium name="EU"/>
            <consortium name="CSHL and WU Arabidopsis Sequencing Project"/>
            <person name="Mayer K."/>
            <person name="Schuller C."/>
            <person name="Wambutt R."/>
            <person name="Murphy G."/>
            <person name="Volckaert G."/>
            <person name="Pohl T."/>
            <person name="Dusterhoft A."/>
            <person name="Stiekema W."/>
            <person name="Entian K.D."/>
            <person name="Terryn N."/>
            <person name="Harris B."/>
            <person name="Ansorge W."/>
            <person name="Brandt P."/>
            <person name="Grivell L."/>
            <person name="Rieger M."/>
            <person name="Weichselgartner M."/>
            <person name="de Simone V."/>
            <person name="Obermaier B."/>
            <person name="Mache R."/>
            <person name="Muller M."/>
            <person name="Kreis M."/>
            <person name="Delseny M."/>
            <person name="Puigdomenech P."/>
            <person name="Watson M."/>
            <person name="Schmidtheini T."/>
            <person name="Reichert B."/>
            <person name="Portatelle D."/>
            <person name="Perez-Alonso M."/>
            <person name="Boutry M."/>
            <person name="Bancroft I."/>
            <person name="Vos P."/>
            <person name="Hoheisel J."/>
            <person name="Zimmermann W."/>
            <person name="Wedler H."/>
            <person name="Ridley P."/>
            <person name="Langham S.A."/>
            <person name="McCullagh B."/>
            <person name="Bilham L."/>
            <person name="Robben J."/>
            <person name="Van der Schueren J."/>
            <person name="Grymonprez B."/>
            <person name="Chuang Y.J."/>
            <person name="Vandenbussche F."/>
            <person name="Braeken M."/>
            <person name="Weltjens I."/>
            <person name="Voet M."/>
            <person name="Bastiaens I."/>
            <person name="Aert R."/>
            <person name="Defoor E."/>
            <person name="Weitzenegger T."/>
            <person name="Bothe G."/>
            <person name="Ramsperger U."/>
            <person name="Hilbert H."/>
            <person name="Braun M."/>
            <person name="Holzer E."/>
            <person name="Brandt A."/>
            <person name="Peters S."/>
            <person name="van Staveren M."/>
            <person name="Dirske W."/>
            <person name="Mooijman P."/>
            <person name="Klein Lankhorst R."/>
            <person name="Rose M."/>
            <person name="Hauf J."/>
            <person name="Kotter P."/>
            <person name="Berneiser S."/>
            <person name="Hempel S."/>
            <person name="Feldpausch M."/>
            <person name="Lamberth S."/>
            <person name="Van den Daele H."/>
            <person name="De Keyser A."/>
            <person name="Buysshaert C."/>
            <person name="Gielen J."/>
            <person name="Villarroel R."/>
            <person name="De Clercq R."/>
            <person name="Van Montagu M."/>
            <person name="Rogers J."/>
            <person name="Cronin A."/>
            <person name="Quail M."/>
            <person name="Bray-Allen S."/>
            <person name="Clark L."/>
            <person name="Doggett J."/>
            <person name="Hall S."/>
            <person name="Kay M."/>
            <person name="Lennard N."/>
            <person name="McLay K."/>
            <person name="Mayes R."/>
            <person name="Pettett A."/>
            <person name="Rajandream M.A."/>
            <person name="Lyne M."/>
            <person name="Benes V."/>
            <person name="Rechmann S."/>
            <person name="Borkova D."/>
            <person name="Blocker H."/>
            <person name="Scharfe M."/>
            <person name="Grimm M."/>
            <person name="Lohnert T.H."/>
            <person name="Dose S."/>
            <person name="de Haan M."/>
            <person name="Maarse A."/>
            <person name="Schafer M."/>
            <person name="Muller-Auer S."/>
            <person name="Gabel C."/>
            <person name="Fuchs M."/>
            <person name="Fartmann B."/>
            <person name="Granderath K."/>
            <person name="Dauner D."/>
            <person name="Herzl A."/>
            <person name="Neumann S."/>
            <person name="Argiriou A."/>
            <person name="Vitale D."/>
            <person name="Liguori R."/>
            <person name="Piravandi E."/>
            <person name="Massenet O."/>
            <person name="Quigley F."/>
            <person name="Clabauld G."/>
            <person name="Mundlein A."/>
            <person name="Felber R."/>
            <person name="Schnabl S."/>
            <person name="Hiller R."/>
            <person name="Schmidt W."/>
            <person name="Lecharny A."/>
            <person name="Aubourg S."/>
            <person name="Chefdor F."/>
            <person name="Cooke R."/>
            <person name="Berger C."/>
            <person name="Montfort A."/>
            <person name="Casacuberta E."/>
            <person name="Gibbons T."/>
            <person name="Weber N."/>
            <person name="Vandenbol M."/>
            <person name="Bargues M."/>
            <person name="Terol J."/>
            <person name="Torres A."/>
            <person name="Perez-Perez A."/>
            <person name="Purnelle B."/>
            <person name="Bent E."/>
            <person name="Johnson S."/>
            <person name="Tacon D."/>
            <person name="Jesse T."/>
            <person name="Heijnen L."/>
            <person name="Schwarz S."/>
            <person name="Scholler P."/>
            <person name="Heber S."/>
            <person name="Francs P."/>
            <person name="Bielke C."/>
            <person name="Frishman D."/>
            <person name="Haase D."/>
            <person name="Lemcke K."/>
            <person name="Mewes H.W."/>
            <person name="Stocker S."/>
            <person name="Zaccaria P."/>
            <person name="Bevan M."/>
            <person name="Wilson R.K."/>
            <person name="de la Bastide M."/>
            <person name="Habermann K."/>
            <person name="Parnell L."/>
            <person name="Dedhia N."/>
            <person name="Gnoj L."/>
            <person name="Schutz K."/>
            <person name="Huang E."/>
            <person name="Spiegel L."/>
            <person name="Sehkon M."/>
            <person name="Murray J."/>
            <person name="Sheet P."/>
            <person name="Cordes M."/>
            <person name="Abu-Threideh J."/>
            <person name="Stoneking T."/>
            <person name="Kalicki J."/>
            <person name="Graves T."/>
            <person name="Harmon G."/>
            <person name="Edwards J."/>
            <person name="Latreille P."/>
            <person name="Courtney L."/>
            <person name="Cloud J."/>
            <person name="Abbott A."/>
            <person name="Scott K."/>
            <person name="Johnson D."/>
            <person name="Minx P."/>
            <person name="Bentley D."/>
            <person name="Fulton B."/>
            <person name="Miller N."/>
            <person name="Greco T."/>
            <person name="Kemp K."/>
            <person name="Kramer J."/>
            <person name="Fulton L."/>
            <person name="Mardis E."/>
            <person name="Dante M."/>
            <person name="Pepin K."/>
            <person name="Hillier L."/>
            <person name="Nelson J."/>
            <person name="Spieth J."/>
            <person name="Ryan E."/>
            <person name="Andrews S."/>
            <person name="Geisel C."/>
            <person name="Layman D."/>
            <person name="Du H."/>
            <person name="Ali J."/>
            <person name="Berghoff A."/>
            <person name="Jones K."/>
            <person name="Drone K."/>
            <person name="Cotton M."/>
            <person name="Joshu C."/>
            <person name="Antonoiu B."/>
            <person name="Zidanic M."/>
            <person name="Strong C."/>
            <person name="Sun H."/>
            <person name="Lamar B."/>
            <person name="Yordan C."/>
            <person name="Ma P."/>
            <person name="Zhong J."/>
            <person name="Preston R."/>
            <person name="Vil D."/>
            <person name="Shekher M."/>
            <person name="Matero A."/>
            <person name="Shah R."/>
            <person name="Swaby I.K."/>
            <person name="O'Shaughnessy A."/>
            <person name="Rodriguez M."/>
            <person name="Hoffmann J."/>
            <person name="Till S."/>
            <person name="Granat S."/>
            <person name="Shohdy N."/>
            <person name="Hasegawa A."/>
            <person name="Hameed A."/>
            <person name="Lodhi M."/>
            <person name="Johnson A."/>
            <person name="Chen E."/>
            <person name="Marra M."/>
            <person name="Martienssen R."/>
            <person name="McCombie W.R."/>
        </authorList>
    </citation>
    <scope>NUCLEOTIDE SEQUENCE [LARGE SCALE GENOMIC DNA]</scope>
    <source>
        <strain>cv. Columbia</strain>
    </source>
</reference>
<dbReference type="InterPro" id="IPR012337">
    <property type="entry name" value="RNaseH-like_sf"/>
</dbReference>
<organism evidence="3">
    <name type="scientific">Arabidopsis thaliana</name>
    <name type="common">Mouse-ear cress</name>
    <dbReference type="NCBI Taxonomy" id="3702"/>
    <lineage>
        <taxon>Eukaryota</taxon>
        <taxon>Viridiplantae</taxon>
        <taxon>Streptophyta</taxon>
        <taxon>Embryophyta</taxon>
        <taxon>Tracheophyta</taxon>
        <taxon>Spermatophyta</taxon>
        <taxon>Magnoliopsida</taxon>
        <taxon>eudicotyledons</taxon>
        <taxon>Gunneridae</taxon>
        <taxon>Pentapetalae</taxon>
        <taxon>rosids</taxon>
        <taxon>malvids</taxon>
        <taxon>Brassicales</taxon>
        <taxon>Brassicaceae</taxon>
        <taxon>Camelineae</taxon>
        <taxon>Arabidopsis</taxon>
    </lineage>
</organism>
<dbReference type="EMBL" id="AL161591">
    <property type="protein sequence ID" value="CAB80427.1"/>
    <property type="molecule type" value="Genomic_DNA"/>
</dbReference>
<dbReference type="InterPro" id="IPR044730">
    <property type="entry name" value="RNase_H-like_dom_plant"/>
</dbReference>
<dbReference type="ExpressionAtlas" id="Q9SZF5">
    <property type="expression patterns" value="baseline and differential"/>
</dbReference>
<proteinExistence type="predicted"/>